<proteinExistence type="predicted"/>
<name>A0A1H1HXN4_9ACTN</name>
<feature type="domain" description="CHRD" evidence="2">
    <location>
        <begin position="33"/>
        <end position="166"/>
    </location>
</feature>
<dbReference type="InterPro" id="IPR010895">
    <property type="entry name" value="CHRD"/>
</dbReference>
<organism evidence="3 4">
    <name type="scientific">Thermostaphylospora chromogena</name>
    <dbReference type="NCBI Taxonomy" id="35622"/>
    <lineage>
        <taxon>Bacteria</taxon>
        <taxon>Bacillati</taxon>
        <taxon>Actinomycetota</taxon>
        <taxon>Actinomycetes</taxon>
        <taxon>Streptosporangiales</taxon>
        <taxon>Thermomonosporaceae</taxon>
        <taxon>Thermostaphylospora</taxon>
    </lineage>
</organism>
<feature type="chain" id="PRO_5038662455" evidence="1">
    <location>
        <begin position="21"/>
        <end position="311"/>
    </location>
</feature>
<dbReference type="EMBL" id="FNKK01000002">
    <property type="protein sequence ID" value="SDR29846.1"/>
    <property type="molecule type" value="Genomic_DNA"/>
</dbReference>
<dbReference type="AlphaFoldDB" id="A0A1H1HXN4"/>
<dbReference type="STRING" id="35622.SAMN04489764_4907"/>
<protein>
    <submittedName>
        <fullName evidence="3">CHRD domain-containing protein</fullName>
    </submittedName>
</protein>
<accession>A0A1H1HXN4</accession>
<evidence type="ECO:0000256" key="1">
    <source>
        <dbReference type="SAM" id="SignalP"/>
    </source>
</evidence>
<dbReference type="RefSeq" id="WP_093262306.1">
    <property type="nucleotide sequence ID" value="NZ_FNKK01000002.1"/>
</dbReference>
<dbReference type="Proteomes" id="UP000217103">
    <property type="component" value="Unassembled WGS sequence"/>
</dbReference>
<evidence type="ECO:0000313" key="3">
    <source>
        <dbReference type="EMBL" id="SDR29846.1"/>
    </source>
</evidence>
<feature type="domain" description="CHRD" evidence="2">
    <location>
        <begin position="182"/>
        <end position="306"/>
    </location>
</feature>
<evidence type="ECO:0000313" key="4">
    <source>
        <dbReference type="Proteomes" id="UP000217103"/>
    </source>
</evidence>
<evidence type="ECO:0000259" key="2">
    <source>
        <dbReference type="SMART" id="SM00754"/>
    </source>
</evidence>
<dbReference type="OrthoDB" id="8901345at2"/>
<gene>
    <name evidence="3" type="ORF">SAMN04489764_4907</name>
</gene>
<dbReference type="Pfam" id="PF07452">
    <property type="entry name" value="CHRD"/>
    <property type="match status" value="2"/>
</dbReference>
<feature type="signal peptide" evidence="1">
    <location>
        <begin position="1"/>
        <end position="20"/>
    </location>
</feature>
<sequence length="311" mass="32976">MAKRPLAVLGFALSAGLIVAAVAPLPAHSASTVSTPVFLAAKMVGENEVPTGGAWKVNVKPAGDEDGSALAVFRIHGDTVSYAIRWDKVARPNGFHIHKGNAGVNGDVVIPFFGEALPASALAVMGEVKVEDRALLSRIVNNPQGWYANLHNKDFPGGAVRAQLQRVRPTHLPKVLATPAKESLWTVGTGKQEVPAKGTKVGDKDGRAEWLFLLEGKKMLYAAAWEKIAPPTGGHVHRGAKGENGPVQVSLFADGDGLPKSITGIAGEVSIKADLAQRIRKNPKNWYADLRTGQFPDGAVRGQLRAYNGGW</sequence>
<reference evidence="3 4" key="1">
    <citation type="submission" date="2016-10" db="EMBL/GenBank/DDBJ databases">
        <authorList>
            <person name="de Groot N.N."/>
        </authorList>
    </citation>
    <scope>NUCLEOTIDE SEQUENCE [LARGE SCALE GENOMIC DNA]</scope>
    <source>
        <strain evidence="3 4">DSM 43794</strain>
    </source>
</reference>
<keyword evidence="4" id="KW-1185">Reference proteome</keyword>
<dbReference type="SMART" id="SM00754">
    <property type="entry name" value="CHRD"/>
    <property type="match status" value="2"/>
</dbReference>
<keyword evidence="1" id="KW-0732">Signal</keyword>